<dbReference type="EMBL" id="PGCI01000079">
    <property type="protein sequence ID" value="PLW42373.1"/>
    <property type="molecule type" value="Genomic_DNA"/>
</dbReference>
<dbReference type="Proteomes" id="UP000235392">
    <property type="component" value="Unassembled WGS sequence"/>
</dbReference>
<reference evidence="1 2" key="1">
    <citation type="submission" date="2017-11" db="EMBL/GenBank/DDBJ databases">
        <title>De novo assembly and phasing of dikaryotic genomes from two isolates of Puccinia coronata f. sp. avenae, the causal agent of oat crown rust.</title>
        <authorList>
            <person name="Miller M.E."/>
            <person name="Zhang Y."/>
            <person name="Omidvar V."/>
            <person name="Sperschneider J."/>
            <person name="Schwessinger B."/>
            <person name="Raley C."/>
            <person name="Palmer J.M."/>
            <person name="Garnica D."/>
            <person name="Upadhyaya N."/>
            <person name="Rathjen J."/>
            <person name="Taylor J.M."/>
            <person name="Park R.F."/>
            <person name="Dodds P.N."/>
            <person name="Hirsch C.D."/>
            <person name="Kianian S.F."/>
            <person name="Figueroa M."/>
        </authorList>
    </citation>
    <scope>NUCLEOTIDE SEQUENCE [LARGE SCALE GENOMIC DNA]</scope>
    <source>
        <strain evidence="1">12SD80</strain>
    </source>
</reference>
<gene>
    <name evidence="1" type="ORF">PCASD_06409</name>
</gene>
<dbReference type="AlphaFoldDB" id="A0A2N5UX89"/>
<evidence type="ECO:0000313" key="2">
    <source>
        <dbReference type="Proteomes" id="UP000235392"/>
    </source>
</evidence>
<protein>
    <submittedName>
        <fullName evidence="1">Uncharacterized protein</fullName>
    </submittedName>
</protein>
<evidence type="ECO:0000313" key="1">
    <source>
        <dbReference type="EMBL" id="PLW42373.1"/>
    </source>
</evidence>
<accession>A0A2N5UX89</accession>
<sequence>MRPEASLNAPWCTRRYLAKYLWVPGMPAPESPDAVAAVQSGPKKSPVLICCVVFGMKMAKSTCMAVPGTRQQVLISGAGKKYG</sequence>
<organism evidence="1 2">
    <name type="scientific">Puccinia coronata f. sp. avenae</name>
    <dbReference type="NCBI Taxonomy" id="200324"/>
    <lineage>
        <taxon>Eukaryota</taxon>
        <taxon>Fungi</taxon>
        <taxon>Dikarya</taxon>
        <taxon>Basidiomycota</taxon>
        <taxon>Pucciniomycotina</taxon>
        <taxon>Pucciniomycetes</taxon>
        <taxon>Pucciniales</taxon>
        <taxon>Pucciniaceae</taxon>
        <taxon>Puccinia</taxon>
    </lineage>
</organism>
<proteinExistence type="predicted"/>
<comment type="caution">
    <text evidence="1">The sequence shown here is derived from an EMBL/GenBank/DDBJ whole genome shotgun (WGS) entry which is preliminary data.</text>
</comment>
<name>A0A2N5UX89_9BASI</name>